<sequence length="238" mass="26668">MKVVRIKYAHSEPLFWRARLNVVEAGNLESARLIAEGVAEVGYVPITLAAELGLPVVPRLAIYSAGPIYSARLFAGRGGGGPCAVSETTVSARVLTKLMGISFRKIDDPWRGLEECSQVLAVGDEALKMVDKGVGHITDVGELWWERVGTPLFFAVLVARRWDAEVKRAVEEMENSVAAFYENPLPLVEQVARRLGVRRELVEEYYMRSRYFVPRDGIRHMEREAEILGLPRLKFLDV</sequence>
<dbReference type="EC" id="4.2.1.151" evidence="3"/>
<dbReference type="RefSeq" id="WP_011007769.1">
    <property type="nucleotide sequence ID" value="NZ_DAIOPL010000031.1"/>
</dbReference>
<dbReference type="PANTHER" id="PTHR37690">
    <property type="entry name" value="CHORISMATE DEHYDRATASE"/>
    <property type="match status" value="1"/>
</dbReference>
<dbReference type="EMBL" id="DUJP01000035">
    <property type="protein sequence ID" value="HII47907.1"/>
    <property type="molecule type" value="Genomic_DNA"/>
</dbReference>
<comment type="function">
    <text evidence="3">Catalyzes the dehydration of chorismate into 3-[(1-carboxyvinyl)oxy]benzoate, a step in the biosynthesis of menaquinone (MK, vitamin K2).</text>
</comment>
<gene>
    <name evidence="3" type="primary">mqnA</name>
    <name evidence="4" type="ORF">HA333_10860</name>
</gene>
<proteinExistence type="inferred from homology"/>
<dbReference type="GO" id="GO:0009234">
    <property type="term" value="P:menaquinone biosynthetic process"/>
    <property type="evidence" value="ECO:0007669"/>
    <property type="project" value="UniProtKB-UniRule"/>
</dbReference>
<comment type="caution">
    <text evidence="4">The sequence shown here is derived from an EMBL/GenBank/DDBJ whole genome shotgun (WGS) entry which is preliminary data.</text>
</comment>
<comment type="pathway">
    <text evidence="3">Quinol/quinone metabolism; menaquinone biosynthesis.</text>
</comment>
<dbReference type="SUPFAM" id="SSF53850">
    <property type="entry name" value="Periplasmic binding protein-like II"/>
    <property type="match status" value="1"/>
</dbReference>
<comment type="similarity">
    <text evidence="3">Belongs to the MqnA/MqnD family. MqnA subfamily.</text>
</comment>
<keyword evidence="2 3" id="KW-0456">Lyase</keyword>
<evidence type="ECO:0000313" key="4">
    <source>
        <dbReference type="EMBL" id="HII47907.1"/>
    </source>
</evidence>
<dbReference type="InterPro" id="IPR003773">
    <property type="entry name" value="Menaquinone_biosynth"/>
</dbReference>
<evidence type="ECO:0000256" key="2">
    <source>
        <dbReference type="ARBA" id="ARBA00023239"/>
    </source>
</evidence>
<comment type="catalytic activity">
    <reaction evidence="3">
        <text>chorismate = 3-[(1-carboxyvinyl)-oxy]benzoate + H2O</text>
        <dbReference type="Rhea" id="RHEA:40051"/>
        <dbReference type="ChEBI" id="CHEBI:15377"/>
        <dbReference type="ChEBI" id="CHEBI:29748"/>
        <dbReference type="ChEBI" id="CHEBI:76981"/>
        <dbReference type="EC" id="4.2.1.151"/>
    </reaction>
</comment>
<dbReference type="Pfam" id="PF02621">
    <property type="entry name" value="VitK2_biosynth"/>
    <property type="match status" value="1"/>
</dbReference>
<dbReference type="UniPathway" id="UPA00079"/>
<dbReference type="AlphaFoldDB" id="A0A832WK12"/>
<reference evidence="4" key="1">
    <citation type="journal article" date="2020" name="bioRxiv">
        <title>A rank-normalized archaeal taxonomy based on genome phylogeny resolves widespread incomplete and uneven classifications.</title>
        <authorList>
            <person name="Rinke C."/>
            <person name="Chuvochina M."/>
            <person name="Mussig A.J."/>
            <person name="Chaumeil P.-A."/>
            <person name="Waite D.W."/>
            <person name="Whitman W.B."/>
            <person name="Parks D.H."/>
            <person name="Hugenholtz P."/>
        </authorList>
    </citation>
    <scope>NUCLEOTIDE SEQUENCE</scope>
    <source>
        <strain evidence="4">UBA8839</strain>
    </source>
</reference>
<dbReference type="GeneID" id="1465535"/>
<dbReference type="HAMAP" id="MF_00995">
    <property type="entry name" value="MqnA"/>
    <property type="match status" value="1"/>
</dbReference>
<organism evidence="4 5">
    <name type="scientific">Pyrobaculum aerophilum</name>
    <dbReference type="NCBI Taxonomy" id="13773"/>
    <lineage>
        <taxon>Archaea</taxon>
        <taxon>Thermoproteota</taxon>
        <taxon>Thermoprotei</taxon>
        <taxon>Thermoproteales</taxon>
        <taxon>Thermoproteaceae</taxon>
        <taxon>Pyrobaculum</taxon>
    </lineage>
</organism>
<evidence type="ECO:0000313" key="5">
    <source>
        <dbReference type="Proteomes" id="UP000651120"/>
    </source>
</evidence>
<dbReference type="Proteomes" id="UP000651120">
    <property type="component" value="Unassembled WGS sequence"/>
</dbReference>
<evidence type="ECO:0000256" key="3">
    <source>
        <dbReference type="HAMAP-Rule" id="MF_00995"/>
    </source>
</evidence>
<dbReference type="Gene3D" id="3.40.190.10">
    <property type="entry name" value="Periplasmic binding protein-like II"/>
    <property type="match status" value="2"/>
</dbReference>
<accession>A0A832WK12</accession>
<dbReference type="GO" id="GO:0016836">
    <property type="term" value="F:hydro-lyase activity"/>
    <property type="evidence" value="ECO:0007669"/>
    <property type="project" value="UniProtKB-UniRule"/>
</dbReference>
<evidence type="ECO:0000256" key="1">
    <source>
        <dbReference type="ARBA" id="ARBA00022428"/>
    </source>
</evidence>
<keyword evidence="1 3" id="KW-0474">Menaquinone biosynthesis</keyword>
<dbReference type="PANTHER" id="PTHR37690:SF1">
    <property type="entry name" value="CHORISMATE DEHYDRATASE"/>
    <property type="match status" value="1"/>
</dbReference>
<dbReference type="InterPro" id="IPR030868">
    <property type="entry name" value="MqnA"/>
</dbReference>
<name>A0A832WK12_9CREN</name>
<dbReference type="OMA" id="VRIKYAH"/>
<protein>
    <recommendedName>
        <fullName evidence="3">Chorismate dehydratase</fullName>
        <ecNumber evidence="3">4.2.1.151</ecNumber>
    </recommendedName>
    <alternativeName>
        <fullName evidence="3">Menaquinone biosynthetic enzyme MqnA</fullName>
    </alternativeName>
</protein>